<proteinExistence type="predicted"/>
<evidence type="ECO:0000313" key="2">
    <source>
        <dbReference type="EMBL" id="KAK7310386.1"/>
    </source>
</evidence>
<evidence type="ECO:0000256" key="1">
    <source>
        <dbReference type="SAM" id="Phobius"/>
    </source>
</evidence>
<evidence type="ECO:0008006" key="4">
    <source>
        <dbReference type="Google" id="ProtNLM"/>
    </source>
</evidence>
<dbReference type="AlphaFoldDB" id="A0AAN9PTR9"/>
<name>A0AAN9PTR9_CLITE</name>
<dbReference type="Proteomes" id="UP001359559">
    <property type="component" value="Unassembled WGS sequence"/>
</dbReference>
<gene>
    <name evidence="2" type="ORF">RJT34_07863</name>
</gene>
<reference evidence="2 3" key="1">
    <citation type="submission" date="2024-01" db="EMBL/GenBank/DDBJ databases">
        <title>The genomes of 5 underutilized Papilionoideae crops provide insights into root nodulation and disease resistance.</title>
        <authorList>
            <person name="Yuan L."/>
        </authorList>
    </citation>
    <scope>NUCLEOTIDE SEQUENCE [LARGE SCALE GENOMIC DNA]</scope>
    <source>
        <strain evidence="2">LY-2023</strain>
        <tissue evidence="2">Leaf</tissue>
    </source>
</reference>
<accession>A0AAN9PTR9</accession>
<keyword evidence="1" id="KW-0812">Transmembrane</keyword>
<evidence type="ECO:0000313" key="3">
    <source>
        <dbReference type="Proteomes" id="UP001359559"/>
    </source>
</evidence>
<organism evidence="2 3">
    <name type="scientific">Clitoria ternatea</name>
    <name type="common">Butterfly pea</name>
    <dbReference type="NCBI Taxonomy" id="43366"/>
    <lineage>
        <taxon>Eukaryota</taxon>
        <taxon>Viridiplantae</taxon>
        <taxon>Streptophyta</taxon>
        <taxon>Embryophyta</taxon>
        <taxon>Tracheophyta</taxon>
        <taxon>Spermatophyta</taxon>
        <taxon>Magnoliopsida</taxon>
        <taxon>eudicotyledons</taxon>
        <taxon>Gunneridae</taxon>
        <taxon>Pentapetalae</taxon>
        <taxon>rosids</taxon>
        <taxon>fabids</taxon>
        <taxon>Fabales</taxon>
        <taxon>Fabaceae</taxon>
        <taxon>Papilionoideae</taxon>
        <taxon>50 kb inversion clade</taxon>
        <taxon>NPAAA clade</taxon>
        <taxon>indigoferoid/millettioid clade</taxon>
        <taxon>Phaseoleae</taxon>
        <taxon>Clitoria</taxon>
    </lineage>
</organism>
<keyword evidence="1" id="KW-1133">Transmembrane helix</keyword>
<keyword evidence="3" id="KW-1185">Reference proteome</keyword>
<keyword evidence="1" id="KW-0472">Membrane</keyword>
<protein>
    <recommendedName>
        <fullName evidence="4">Transmembrane protein</fullName>
    </recommendedName>
</protein>
<sequence length="167" mass="19542">MWPTLCKKNIFIHVLKHKEREKTYLCKGEDKVHCQRRGREGHSTLRRWWYKRRSVSSLHSLSPPIASLTLLILILLLYVSLTTTNNVGVFEQIKETSLNLMSDALEWPTTMSSSLSLYKDDDETKKEMESGFSRRSLFWRRMGKGQMVCLGIENHKEDTKNSPRLLL</sequence>
<dbReference type="EMBL" id="JAYKXN010000002">
    <property type="protein sequence ID" value="KAK7310386.1"/>
    <property type="molecule type" value="Genomic_DNA"/>
</dbReference>
<feature type="transmembrane region" description="Helical" evidence="1">
    <location>
        <begin position="61"/>
        <end position="81"/>
    </location>
</feature>
<comment type="caution">
    <text evidence="2">The sequence shown here is derived from an EMBL/GenBank/DDBJ whole genome shotgun (WGS) entry which is preliminary data.</text>
</comment>